<dbReference type="Proteomes" id="UP000028194">
    <property type="component" value="Chromosome"/>
</dbReference>
<dbReference type="InterPro" id="IPR036291">
    <property type="entry name" value="NAD(P)-bd_dom_sf"/>
</dbReference>
<dbReference type="Gene3D" id="3.40.50.720">
    <property type="entry name" value="NAD(P)-binding Rossmann-like Domain"/>
    <property type="match status" value="1"/>
</dbReference>
<sequence>MRLLDGRVAIITGSTKGNGLAMANLFSEHGANVVITGRDEKEIQNAVNEILKEHQTEPLGLKVDVTSNQEVREMVTRVLQKYNQIDVLINNAGFPIRDELWDVSFEKISDQDLDRVLDVDTKGTYRCCREVLPVMQKQRYGVIINISSTPAISGYTKGAPYTVAKAANLGITKHIAAEYGKYNIRCNAIAPGTIATQRNWERLSDAERNELVSSIPLGRAGRPGEIAGVVLLLASDYSSFVNGQTIVIDGGETIR</sequence>
<dbReference type="Pfam" id="PF13561">
    <property type="entry name" value="adh_short_C2"/>
    <property type="match status" value="1"/>
</dbReference>
<proteinExistence type="inferred from homology"/>
<dbReference type="InterPro" id="IPR002347">
    <property type="entry name" value="SDR_fam"/>
</dbReference>
<comment type="similarity">
    <text evidence="1">Belongs to the short-chain dehydrogenases/reductases (SDR) family.</text>
</comment>
<organism evidence="2 3">
    <name type="scientific">Candidatus Nitrososphaera evergladensis SR1</name>
    <dbReference type="NCBI Taxonomy" id="1459636"/>
    <lineage>
        <taxon>Archaea</taxon>
        <taxon>Nitrososphaerota</taxon>
        <taxon>Nitrososphaeria</taxon>
        <taxon>Nitrososphaerales</taxon>
        <taxon>Nitrososphaeraceae</taxon>
        <taxon>Nitrososphaera</taxon>
    </lineage>
</organism>
<dbReference type="PRINTS" id="PR00081">
    <property type="entry name" value="GDHRDH"/>
</dbReference>
<dbReference type="SUPFAM" id="SSF51735">
    <property type="entry name" value="NAD(P)-binding Rossmann-fold domains"/>
    <property type="match status" value="1"/>
</dbReference>
<dbReference type="STRING" id="1459636.NTE_01149"/>
<keyword evidence="2" id="KW-0560">Oxidoreductase</keyword>
<dbReference type="PANTHER" id="PTHR42760">
    <property type="entry name" value="SHORT-CHAIN DEHYDROGENASES/REDUCTASES FAMILY MEMBER"/>
    <property type="match status" value="1"/>
</dbReference>
<dbReference type="GO" id="GO:0016616">
    <property type="term" value="F:oxidoreductase activity, acting on the CH-OH group of donors, NAD or NADP as acceptor"/>
    <property type="evidence" value="ECO:0007669"/>
    <property type="project" value="TreeGrafter"/>
</dbReference>
<name>A0A075MQX0_9ARCH</name>
<dbReference type="eggNOG" id="arCOG01259">
    <property type="taxonomic scope" value="Archaea"/>
</dbReference>
<evidence type="ECO:0000313" key="2">
    <source>
        <dbReference type="EMBL" id="AIF83222.1"/>
    </source>
</evidence>
<dbReference type="AlphaFoldDB" id="A0A075MQX0"/>
<dbReference type="HOGENOM" id="CLU_010194_1_3_2"/>
<keyword evidence="3" id="KW-1185">Reference proteome</keyword>
<dbReference type="EMBL" id="CP007174">
    <property type="protein sequence ID" value="AIF83222.1"/>
    <property type="molecule type" value="Genomic_DNA"/>
</dbReference>
<evidence type="ECO:0008006" key="4">
    <source>
        <dbReference type="Google" id="ProtNLM"/>
    </source>
</evidence>
<gene>
    <name evidence="2" type="ORF">NTE_01149</name>
</gene>
<dbReference type="KEGG" id="nev:NTE_01149"/>
<evidence type="ECO:0000313" key="3">
    <source>
        <dbReference type="Proteomes" id="UP000028194"/>
    </source>
</evidence>
<reference evidence="2 3" key="1">
    <citation type="journal article" date="2014" name="PLoS ONE">
        <title>Genome Sequence of Candidatus Nitrososphaera evergladensis from Group I.1b Enriched from Everglades Soil Reveals Novel Genomic Features of the Ammonia-Oxidizing Archaea.</title>
        <authorList>
            <person name="Zhalnina K.V."/>
            <person name="Dias R."/>
            <person name="Leonard M.T."/>
            <person name="Dorr de Quadros P."/>
            <person name="Camargo F.A."/>
            <person name="Drew J.C."/>
            <person name="Farmerie W.G."/>
            <person name="Daroub S.H."/>
            <person name="Triplett E.W."/>
        </authorList>
    </citation>
    <scope>NUCLEOTIDE SEQUENCE [LARGE SCALE GENOMIC DNA]</scope>
    <source>
        <strain evidence="2 3">SR1</strain>
    </source>
</reference>
<dbReference type="NCBIfam" id="NF005559">
    <property type="entry name" value="PRK07231.1"/>
    <property type="match status" value="1"/>
</dbReference>
<evidence type="ECO:0000256" key="1">
    <source>
        <dbReference type="ARBA" id="ARBA00006484"/>
    </source>
</evidence>
<dbReference type="OrthoDB" id="24596at2157"/>
<accession>A0A075MQX0</accession>
<dbReference type="RefSeq" id="WP_148700020.1">
    <property type="nucleotide sequence ID" value="NZ_CP007174.1"/>
</dbReference>
<protein>
    <recommendedName>
        <fullName evidence="4">3-oxoacyl-[acyl-carrier-protein] reductase</fullName>
    </recommendedName>
</protein>
<dbReference type="PRINTS" id="PR00080">
    <property type="entry name" value="SDRFAMILY"/>
</dbReference>
<dbReference type="FunFam" id="3.40.50.720:FF:000084">
    <property type="entry name" value="Short-chain dehydrogenase reductase"/>
    <property type="match status" value="1"/>
</dbReference>
<dbReference type="GeneID" id="41596960"/>